<evidence type="ECO:0000259" key="1">
    <source>
        <dbReference type="Pfam" id="PF00149"/>
    </source>
</evidence>
<keyword evidence="2" id="KW-0378">Hydrolase</keyword>
<dbReference type="InterPro" id="IPR029052">
    <property type="entry name" value="Metallo-depent_PP-like"/>
</dbReference>
<evidence type="ECO:0000313" key="2">
    <source>
        <dbReference type="EMBL" id="AHB80539.1"/>
    </source>
</evidence>
<protein>
    <submittedName>
        <fullName evidence="2">Recombination endonuclease</fullName>
    </submittedName>
</protein>
<dbReference type="Gene3D" id="3.60.21.10">
    <property type="match status" value="1"/>
</dbReference>
<dbReference type="Proteomes" id="UP000018808">
    <property type="component" value="Segment"/>
</dbReference>
<proteinExistence type="predicted"/>
<dbReference type="GeneID" id="18504701"/>
<dbReference type="OrthoDB" id="3083at10239"/>
<dbReference type="RefSeq" id="YP_009008259.1">
    <property type="nucleotide sequence ID" value="NC_023587.1"/>
</dbReference>
<dbReference type="KEGG" id="vg:18504701"/>
<organism evidence="2 3">
    <name type="scientific">Synechococcus phage ACG-2014h</name>
    <dbReference type="NCBI Taxonomy" id="1340810"/>
    <lineage>
        <taxon>Viruses</taxon>
        <taxon>Duplodnaviria</taxon>
        <taxon>Heunggongvirae</taxon>
        <taxon>Uroviricota</taxon>
        <taxon>Caudoviricetes</taxon>
        <taxon>Pantevenvirales</taxon>
        <taxon>Kyanoviridae</taxon>
        <taxon>Sedonavirus</taxon>
        <taxon>Sedonavirus tusconh</taxon>
    </lineage>
</organism>
<reference evidence="2 3" key="1">
    <citation type="journal article" date="2014" name="Nature">
        <title>Viral tagging reveals discrete populations in Synechococcus viral genome sequence space.</title>
        <authorList>
            <person name="Deng L."/>
            <person name="Ignacio Espinoza J.C."/>
            <person name="Gregory A.C."/>
            <person name="Poulos B.T."/>
            <person name="Weitz J.S."/>
            <person name="Hugenholtz P."/>
            <person name="Sullivan M.B."/>
        </authorList>
    </citation>
    <scope>NUCLEOTIDE SEQUENCE [LARGE SCALE GENOMIC DNA]</scope>
</reference>
<dbReference type="InterPro" id="IPR004843">
    <property type="entry name" value="Calcineurin-like_PHP"/>
</dbReference>
<keyword evidence="2" id="KW-0540">Nuclease</keyword>
<sequence length="346" mass="40971">MKIALITDQHLDGRKGSLAFWNYWQQFYDNIFFPTLEKEGIDTVIDLGDTFDNRKSMDFNTYHRVRENYFEKLSKYKVHMLLGNHCIYYKNTNRINSPELLLEKYDNITIYSEPKEVTLGSKVFLMLPWINKENQEDVFNRLETSKADNCCGHLELSGFEVTPGMKMDHGMDPSLFHRFKRVWSGHFHHKSKKGNIQYLGNPYQMFWNDYKDTRGFHIYDTESDKLKFVRNPYEIFDKIFYDDSSVDYNKQDVSGYKNKFVKIVTEEKRDYQMFETLVDRLYNVGVHDVKIVEVLVNEDGNTDIDVSTKDTLTLLNEYIDEVEMSVDKSNLKGLMRSLYIESCNVV</sequence>
<dbReference type="EMBL" id="KF156338">
    <property type="protein sequence ID" value="AHB80539.1"/>
    <property type="molecule type" value="Genomic_DNA"/>
</dbReference>
<dbReference type="GO" id="GO:0016787">
    <property type="term" value="F:hydrolase activity"/>
    <property type="evidence" value="ECO:0007669"/>
    <property type="project" value="InterPro"/>
</dbReference>
<gene>
    <name evidence="2" type="ORF">S-MbCM7_125</name>
</gene>
<evidence type="ECO:0000313" key="3">
    <source>
        <dbReference type="Proteomes" id="UP000018808"/>
    </source>
</evidence>
<keyword evidence="2" id="KW-0255">Endonuclease</keyword>
<dbReference type="Pfam" id="PF00149">
    <property type="entry name" value="Metallophos"/>
    <property type="match status" value="1"/>
</dbReference>
<feature type="domain" description="Calcineurin-like phosphoesterase" evidence="1">
    <location>
        <begin position="1"/>
        <end position="188"/>
    </location>
</feature>
<dbReference type="SUPFAM" id="SSF56300">
    <property type="entry name" value="Metallo-dependent phosphatases"/>
    <property type="match status" value="1"/>
</dbReference>
<keyword evidence="3" id="KW-1185">Reference proteome</keyword>
<dbReference type="GO" id="GO:0004519">
    <property type="term" value="F:endonuclease activity"/>
    <property type="evidence" value="ECO:0007669"/>
    <property type="project" value="UniProtKB-KW"/>
</dbReference>
<accession>V5UTW8</accession>
<name>V5UTW8_9CAUD</name>